<evidence type="ECO:0008006" key="5">
    <source>
        <dbReference type="Google" id="ProtNLM"/>
    </source>
</evidence>
<dbReference type="KEGG" id="hgi:ABY42_12075"/>
<feature type="compositionally biased region" description="Gly residues" evidence="1">
    <location>
        <begin position="401"/>
        <end position="414"/>
    </location>
</feature>
<evidence type="ECO:0000256" key="1">
    <source>
        <dbReference type="SAM" id="MobiDB-lite"/>
    </source>
</evidence>
<dbReference type="EMBL" id="CP011947">
    <property type="protein sequence ID" value="AKU08435.1"/>
    <property type="molecule type" value="Genomic_DNA"/>
</dbReference>
<gene>
    <name evidence="3" type="ORF">ABY42_12075</name>
</gene>
<accession>A0A0K1IVU1</accession>
<dbReference type="InterPro" id="IPR013783">
    <property type="entry name" value="Ig-like_fold"/>
</dbReference>
<dbReference type="Gene3D" id="2.60.40.10">
    <property type="entry name" value="Immunoglobulins"/>
    <property type="match status" value="1"/>
</dbReference>
<dbReference type="RefSeq" id="WP_050459608.1">
    <property type="nucleotide sequence ID" value="NZ_CP011947.1"/>
</dbReference>
<keyword evidence="2" id="KW-0812">Transmembrane</keyword>
<dbReference type="AlphaFoldDB" id="A0A0K1IVU1"/>
<evidence type="ECO:0000313" key="4">
    <source>
        <dbReference type="Proteomes" id="UP000066124"/>
    </source>
</evidence>
<keyword evidence="2" id="KW-1133">Transmembrane helix</keyword>
<organism evidence="3 4">
    <name type="scientific">Haloferax gibbonsii</name>
    <dbReference type="NCBI Taxonomy" id="35746"/>
    <lineage>
        <taxon>Archaea</taxon>
        <taxon>Methanobacteriati</taxon>
        <taxon>Methanobacteriota</taxon>
        <taxon>Stenosarchaea group</taxon>
        <taxon>Halobacteria</taxon>
        <taxon>Halobacteriales</taxon>
        <taxon>Haloferacaceae</taxon>
        <taxon>Haloferax</taxon>
    </lineage>
</organism>
<evidence type="ECO:0000313" key="3">
    <source>
        <dbReference type="EMBL" id="AKU08435.1"/>
    </source>
</evidence>
<sequence>MELLDSERGQAVQVGAILLFGFLVIGLSLYQATVVPQQTKATEFGAYLDASDDLVSLHNDVLATATRGVQSGVTVQTGVQYRPRVVFINPGPPTGSLALTDSRDVTIAGVDAVDGEPEAVRTLWDGGARTYESKVLRYSPSYNEFDGTPITVSGASVQREAGANVVPLGGQTLVSGNRITVVSVDGRVGQTATRTPLTVAPISSAARTVTVTNESDEDISLTVPVGSNATAWSRSPTADRLLENVRVKAVSDLGDGADPTNSLVRVTLNGSYTYELRLAKVELSSSSAASTVASPDGQYLVPVTTGASAAPGESTGVVVEARDGYNNPVEGERIDFTVTEGDASPTSRTITTTDDGRAGFAFTPAGDADGPITVRASGDLDGDGTVEAIEQTTYTVPLVNGSGGGGGTGAGDDGSTGEINPPNDYEGDVVLEGASEVGPSNEVEIRLNNTGDTRTITSFRVSFHYPDSNNKFASGVEFNGSPEQPIGGQQYTLGSNAVTLQGNQTTPVSVTFAPSGVNANGDFFILTVQFDDGEFATYFVAVP</sequence>
<reference evidence="4" key="1">
    <citation type="journal article" date="2015" name="J. Biotechnol.">
        <title>Complete genome sequence of Haloferax gibbonsii strain ARA6, a potential producer of polyhydroxyalkanoates and halocins isolated from Araruama, Rio de Janeiro, Brasil.</title>
        <authorList>
            <person name="Pinto L.H."/>
            <person name="D'Alincourt Carvalho-Assef A.P."/>
            <person name="Vieira R.P."/>
            <person name="Clementino M.M."/>
            <person name="Albano R.M."/>
        </authorList>
    </citation>
    <scope>NUCLEOTIDE SEQUENCE [LARGE SCALE GENOMIC DNA]</scope>
    <source>
        <strain evidence="4">ARA6</strain>
    </source>
</reference>
<keyword evidence="2" id="KW-0472">Membrane</keyword>
<dbReference type="SUPFAM" id="SSF49373">
    <property type="entry name" value="Invasin/intimin cell-adhesion fragments"/>
    <property type="match status" value="1"/>
</dbReference>
<protein>
    <recommendedName>
        <fullName evidence="5">Big-1 domain-containing protein</fullName>
    </recommendedName>
</protein>
<feature type="region of interest" description="Disordered" evidence="1">
    <location>
        <begin position="396"/>
        <end position="426"/>
    </location>
</feature>
<dbReference type="PATRIC" id="fig|35746.4.peg.2617"/>
<proteinExistence type="predicted"/>
<evidence type="ECO:0000256" key="2">
    <source>
        <dbReference type="SAM" id="Phobius"/>
    </source>
</evidence>
<feature type="transmembrane region" description="Helical" evidence="2">
    <location>
        <begin position="12"/>
        <end position="30"/>
    </location>
</feature>
<dbReference type="InterPro" id="IPR008964">
    <property type="entry name" value="Invasin/intimin_cell_adhesion"/>
</dbReference>
<dbReference type="GeneID" id="25246703"/>
<dbReference type="Proteomes" id="UP000066124">
    <property type="component" value="Chromosome"/>
</dbReference>
<name>A0A0K1IVU1_HALGI</name>